<proteinExistence type="predicted"/>
<evidence type="ECO:0000313" key="5">
    <source>
        <dbReference type="Proteomes" id="UP001230156"/>
    </source>
</evidence>
<feature type="compositionally biased region" description="Low complexity" evidence="1">
    <location>
        <begin position="129"/>
        <end position="150"/>
    </location>
</feature>
<evidence type="ECO:0000256" key="2">
    <source>
        <dbReference type="SAM" id="SignalP"/>
    </source>
</evidence>
<dbReference type="Pfam" id="PF09992">
    <property type="entry name" value="NAGPA"/>
    <property type="match status" value="1"/>
</dbReference>
<dbReference type="Proteomes" id="UP001230156">
    <property type="component" value="Unassembled WGS sequence"/>
</dbReference>
<evidence type="ECO:0000256" key="1">
    <source>
        <dbReference type="SAM" id="MobiDB-lite"/>
    </source>
</evidence>
<comment type="caution">
    <text evidence="4">The sequence shown here is derived from an EMBL/GenBank/DDBJ whole genome shotgun (WGS) entry which is preliminary data.</text>
</comment>
<dbReference type="GO" id="GO:0016798">
    <property type="term" value="F:hydrolase activity, acting on glycosyl bonds"/>
    <property type="evidence" value="ECO:0007669"/>
    <property type="project" value="UniProtKB-KW"/>
</dbReference>
<evidence type="ECO:0000259" key="3">
    <source>
        <dbReference type="Pfam" id="PF09992"/>
    </source>
</evidence>
<dbReference type="InterPro" id="IPR018711">
    <property type="entry name" value="NAGPA"/>
</dbReference>
<sequence length="436" mass="45909">MGRTTELVVAGLLLLATWPGHAQEPGGSGGDEFYSNSPGSQPEGPGGGPMYGNGQYGRDPQCGGTDRSYYDQLYDSQAIVLDPGVAQQLYGATHGQIWIRCGACVEQVICWPRDGYQDLIAEAPHEQRPGNQNPPAAAAPAQVPPGQSSQTKPKPIGTEAKAVAAQLQWQALKKGVLYASIAFKGGTLHAVKVAGRIKIGFQQSGALTKELVEQAGSSVIGGVTGTFSNWNSTIERAYPKRLAGKKIEDEETLRTAGPVVQGGKMIWPKPGTLDGIRNDVPRSFLGQRNDGTFFVAEVAPVPRFAQQLKGQVESLGASEGIGGLGLILDNGNDVHRQAALGRQRIADDIAGDRRNARAVAGVADGGKTLILLVEERDDRKKTGTTGATTGEMAALLRALGAQQGVIMDGGGSAQIYIRDMIDSRPAGRHLPTGILF</sequence>
<gene>
    <name evidence="4" type="ORF">Q8A70_03460</name>
</gene>
<keyword evidence="5" id="KW-1185">Reference proteome</keyword>
<protein>
    <submittedName>
        <fullName evidence="4">Phosphodiester glycosidase family protein</fullName>
    </submittedName>
</protein>
<name>A0ABU0YJ64_9PROT</name>
<organism evidence="4 5">
    <name type="scientific">Dongia sedimenti</name>
    <dbReference type="NCBI Taxonomy" id="3064282"/>
    <lineage>
        <taxon>Bacteria</taxon>
        <taxon>Pseudomonadati</taxon>
        <taxon>Pseudomonadota</taxon>
        <taxon>Alphaproteobacteria</taxon>
        <taxon>Rhodospirillales</taxon>
        <taxon>Dongiaceae</taxon>
        <taxon>Dongia</taxon>
    </lineage>
</organism>
<keyword evidence="4" id="KW-0326">Glycosidase</keyword>
<dbReference type="RefSeq" id="WP_379954095.1">
    <property type="nucleotide sequence ID" value="NZ_JAUYVI010000001.1"/>
</dbReference>
<accession>A0ABU0YJ64</accession>
<feature type="region of interest" description="Disordered" evidence="1">
    <location>
        <begin position="23"/>
        <end position="64"/>
    </location>
</feature>
<keyword evidence="2" id="KW-0732">Signal</keyword>
<feature type="region of interest" description="Disordered" evidence="1">
    <location>
        <begin position="125"/>
        <end position="155"/>
    </location>
</feature>
<keyword evidence="4" id="KW-0378">Hydrolase</keyword>
<feature type="domain" description="Phosphodiester glycosidase" evidence="3">
    <location>
        <begin position="255"/>
        <end position="436"/>
    </location>
</feature>
<feature type="compositionally biased region" description="Gly residues" evidence="1">
    <location>
        <begin position="44"/>
        <end position="55"/>
    </location>
</feature>
<reference evidence="5" key="1">
    <citation type="submission" date="2023-08" db="EMBL/GenBank/DDBJ databases">
        <title>Rhodospirillaceae gen. nov., a novel taxon isolated from the Yangtze River Yuezi River estuary sludge.</title>
        <authorList>
            <person name="Ruan L."/>
        </authorList>
    </citation>
    <scope>NUCLEOTIDE SEQUENCE [LARGE SCALE GENOMIC DNA]</scope>
    <source>
        <strain evidence="5">R-7</strain>
    </source>
</reference>
<feature type="signal peptide" evidence="2">
    <location>
        <begin position="1"/>
        <end position="22"/>
    </location>
</feature>
<evidence type="ECO:0000313" key="4">
    <source>
        <dbReference type="EMBL" id="MDQ7246703.1"/>
    </source>
</evidence>
<feature type="chain" id="PRO_5045566677" evidence="2">
    <location>
        <begin position="23"/>
        <end position="436"/>
    </location>
</feature>
<dbReference type="EMBL" id="JAUYVI010000001">
    <property type="protein sequence ID" value="MDQ7246703.1"/>
    <property type="molecule type" value="Genomic_DNA"/>
</dbReference>